<evidence type="ECO:0000256" key="3">
    <source>
        <dbReference type="ARBA" id="ARBA00031870"/>
    </source>
</evidence>
<evidence type="ECO:0000313" key="6">
    <source>
        <dbReference type="EMBL" id="ANH46593.1"/>
    </source>
</evidence>
<dbReference type="Pfam" id="PF00849">
    <property type="entry name" value="PseudoU_synth_2"/>
    <property type="match status" value="1"/>
</dbReference>
<accession>A0A1A9HA06</accession>
<dbReference type="GO" id="GO:0140098">
    <property type="term" value="F:catalytic activity, acting on RNA"/>
    <property type="evidence" value="ECO:0007669"/>
    <property type="project" value="UniProtKB-ARBA"/>
</dbReference>
<dbReference type="InterPro" id="IPR006145">
    <property type="entry name" value="PsdUridine_synth_RsuA/RluA"/>
</dbReference>
<dbReference type="EMBL" id="CP011485">
    <property type="protein sequence ID" value="ANH46593.1"/>
    <property type="molecule type" value="Genomic_DNA"/>
</dbReference>
<dbReference type="RefSeq" id="WP_064437356.1">
    <property type="nucleotide sequence ID" value="NZ_CP011485.1"/>
</dbReference>
<proteinExistence type="inferred from homology"/>
<organism evidence="6 7">
    <name type="scientific">Helicobacter pylori</name>
    <name type="common">Campylobacter pylori</name>
    <dbReference type="NCBI Taxonomy" id="210"/>
    <lineage>
        <taxon>Bacteria</taxon>
        <taxon>Pseudomonadati</taxon>
        <taxon>Campylobacterota</taxon>
        <taxon>Epsilonproteobacteria</taxon>
        <taxon>Campylobacterales</taxon>
        <taxon>Helicobacteraceae</taxon>
        <taxon>Helicobacter</taxon>
    </lineage>
</organism>
<sequence length="302" mass="34972">MPFVEEEFEILKPTKALFFVRDVLKCSLKEAQRHLDKQRLKHNQQVVRKSQMIQGVVSLIYFKPNEKQGKLVFETKDFGVFDKPHQVYTHPKGYFYHESLLDCIQSHFGKNAHPAHRLDYEASGLVLAGKTLQSVKDLKALFMQKKVKKTYLTLAHGLVDKSITIDKPILTPKNIQKDLRIKSKISPLGKPSITLVEPLSYNPFLDISLLKITPLTGRTHQIRLHLSSVNHRIVGEGLYGVMDENAREYLQLKRENNAPLLMLHAFSLEFEFKKAIYKIASQMPKRFMPFLKDWPSTDWLFS</sequence>
<evidence type="ECO:0000256" key="2">
    <source>
        <dbReference type="ARBA" id="ARBA00010876"/>
    </source>
</evidence>
<evidence type="ECO:0000256" key="1">
    <source>
        <dbReference type="ARBA" id="ARBA00000073"/>
    </source>
</evidence>
<dbReference type="CDD" id="cd02869">
    <property type="entry name" value="PseudoU_synth_RluA_like"/>
    <property type="match status" value="1"/>
</dbReference>
<dbReference type="GO" id="GO:0009982">
    <property type="term" value="F:pseudouridine synthase activity"/>
    <property type="evidence" value="ECO:0007669"/>
    <property type="project" value="InterPro"/>
</dbReference>
<comment type="catalytic activity">
    <reaction evidence="1">
        <text>a uridine in RNA = a pseudouridine in RNA</text>
        <dbReference type="Rhea" id="RHEA:48348"/>
        <dbReference type="Rhea" id="RHEA-COMP:12068"/>
        <dbReference type="Rhea" id="RHEA-COMP:12069"/>
        <dbReference type="ChEBI" id="CHEBI:65314"/>
        <dbReference type="ChEBI" id="CHEBI:65315"/>
    </reaction>
</comment>
<gene>
    <name evidence="6" type="ORF">AA973_01655</name>
</gene>
<comment type="similarity">
    <text evidence="2">Belongs to the pseudouridine synthase RluA family.</text>
</comment>
<evidence type="ECO:0000313" key="7">
    <source>
        <dbReference type="Proteomes" id="UP000078049"/>
    </source>
</evidence>
<dbReference type="InterPro" id="IPR050188">
    <property type="entry name" value="RluA_PseudoU_synthase"/>
</dbReference>
<feature type="domain" description="Pseudouridine synthase RsuA/RluA-like" evidence="5">
    <location>
        <begin position="80"/>
        <end position="228"/>
    </location>
</feature>
<dbReference type="Gene3D" id="3.30.2350.10">
    <property type="entry name" value="Pseudouridine synthase"/>
    <property type="match status" value="1"/>
</dbReference>
<name>A0A1A9HA06_HELPX</name>
<evidence type="ECO:0000256" key="4">
    <source>
        <dbReference type="ARBA" id="ARBA00033164"/>
    </source>
</evidence>
<reference evidence="6 7" key="1">
    <citation type="submission" date="2014-04" db="EMBL/GenBank/DDBJ databases">
        <title>Detecting global and local adaptation in a worldwide sample of Helicobacter pylori genomes.</title>
        <authorList>
            <person name="Montano V."/>
            <person name="Didelot X."/>
            <person name="Foll M."/>
            <person name="Linz B."/>
            <person name="Reinhardt R."/>
            <person name="Suerbaum S."/>
            <person name="Moodley Y."/>
            <person name="Jensen J.D."/>
        </authorList>
    </citation>
    <scope>NUCLEOTIDE SEQUENCE [LARGE SCALE GENOMIC DNA]</scope>
    <source>
        <strain evidence="7">ausabrJ05</strain>
    </source>
</reference>
<dbReference type="PANTHER" id="PTHR21600">
    <property type="entry name" value="MITOCHONDRIAL RNA PSEUDOURIDINE SYNTHASE"/>
    <property type="match status" value="1"/>
</dbReference>
<dbReference type="AlphaFoldDB" id="A0A1A9HA06"/>
<dbReference type="GO" id="GO:0003723">
    <property type="term" value="F:RNA binding"/>
    <property type="evidence" value="ECO:0007669"/>
    <property type="project" value="InterPro"/>
</dbReference>
<dbReference type="GO" id="GO:0000455">
    <property type="term" value="P:enzyme-directed rRNA pseudouridine synthesis"/>
    <property type="evidence" value="ECO:0007669"/>
    <property type="project" value="TreeGrafter"/>
</dbReference>
<dbReference type="PATRIC" id="fig|210.2440.peg.340"/>
<dbReference type="PANTHER" id="PTHR21600:SF44">
    <property type="entry name" value="RIBOSOMAL LARGE SUBUNIT PSEUDOURIDINE SYNTHASE D"/>
    <property type="match status" value="1"/>
</dbReference>
<dbReference type="Proteomes" id="UP000078049">
    <property type="component" value="Chromosome"/>
</dbReference>
<dbReference type="InterPro" id="IPR020103">
    <property type="entry name" value="PsdUridine_synth_cat_dom_sf"/>
</dbReference>
<protein>
    <recommendedName>
        <fullName evidence="3">RNA pseudouridylate synthase</fullName>
    </recommendedName>
    <alternativeName>
        <fullName evidence="4">RNA-uridine isomerase</fullName>
    </alternativeName>
</protein>
<evidence type="ECO:0000259" key="5">
    <source>
        <dbReference type="Pfam" id="PF00849"/>
    </source>
</evidence>
<dbReference type="SUPFAM" id="SSF55120">
    <property type="entry name" value="Pseudouridine synthase"/>
    <property type="match status" value="1"/>
</dbReference>